<evidence type="ECO:0000256" key="9">
    <source>
        <dbReference type="ARBA" id="ARBA00023316"/>
    </source>
</evidence>
<dbReference type="HAMAP" id="MF_00033">
    <property type="entry name" value="MurG"/>
    <property type="match status" value="1"/>
</dbReference>
<dbReference type="Gene3D" id="3.40.50.2000">
    <property type="entry name" value="Glycogen Phosphorylase B"/>
    <property type="match status" value="2"/>
</dbReference>
<keyword evidence="6 10" id="KW-0573">Peptidoglycan synthesis</keyword>
<dbReference type="GO" id="GO:0005886">
    <property type="term" value="C:plasma membrane"/>
    <property type="evidence" value="ECO:0007669"/>
    <property type="project" value="UniProtKB-SubCell"/>
</dbReference>
<comment type="subcellular location">
    <subcellularLocation>
        <location evidence="10">Cell membrane</location>
        <topology evidence="10">Peripheral membrane protein</topology>
        <orientation evidence="10">Cytoplasmic side</orientation>
    </subcellularLocation>
</comment>
<dbReference type="GO" id="GO:0071555">
    <property type="term" value="P:cell wall organization"/>
    <property type="evidence" value="ECO:0007669"/>
    <property type="project" value="UniProtKB-KW"/>
</dbReference>
<gene>
    <name evidence="10" type="primary">murG</name>
    <name evidence="13" type="ORF">BCL74_2541</name>
</gene>
<dbReference type="Pfam" id="PF04101">
    <property type="entry name" value="Glyco_tran_28_C"/>
    <property type="match status" value="1"/>
</dbReference>
<dbReference type="AlphaFoldDB" id="A0A420WI10"/>
<comment type="function">
    <text evidence="10">Cell wall formation. Catalyzes the transfer of a GlcNAc subunit on undecaprenyl-pyrophosphoryl-MurNAc-pentapeptide (lipid intermediate I) to form undecaprenyl-pyrophosphoryl-MurNAc-(pentapeptide)GlcNAc (lipid intermediate II).</text>
</comment>
<feature type="binding site" evidence="10">
    <location>
        <position position="171"/>
    </location>
    <ligand>
        <name>UDP-N-acetyl-alpha-D-glucosamine</name>
        <dbReference type="ChEBI" id="CHEBI:57705"/>
    </ligand>
</feature>
<dbReference type="PANTHER" id="PTHR21015">
    <property type="entry name" value="UDP-N-ACETYLGLUCOSAMINE--N-ACETYLMURAMYL-(PENTAPEPTIDE) PYROPHOSPHORYL-UNDECAPRENOL N-ACETYLGLUCOSAMINE TRANSFERASE 1"/>
    <property type="match status" value="1"/>
</dbReference>
<dbReference type="GO" id="GO:0009252">
    <property type="term" value="P:peptidoglycan biosynthetic process"/>
    <property type="evidence" value="ECO:0007669"/>
    <property type="project" value="UniProtKB-UniRule"/>
</dbReference>
<evidence type="ECO:0000256" key="5">
    <source>
        <dbReference type="ARBA" id="ARBA00022960"/>
    </source>
</evidence>
<dbReference type="GO" id="GO:0051301">
    <property type="term" value="P:cell division"/>
    <property type="evidence" value="ECO:0007669"/>
    <property type="project" value="UniProtKB-KW"/>
</dbReference>
<evidence type="ECO:0000256" key="4">
    <source>
        <dbReference type="ARBA" id="ARBA00022679"/>
    </source>
</evidence>
<comment type="caution">
    <text evidence="10">Lacks conserved residue(s) required for the propagation of feature annotation.</text>
</comment>
<dbReference type="GO" id="GO:0005975">
    <property type="term" value="P:carbohydrate metabolic process"/>
    <property type="evidence" value="ECO:0007669"/>
    <property type="project" value="InterPro"/>
</dbReference>
<feature type="domain" description="Glycosyl transferase family 28 C-terminal" evidence="12">
    <location>
        <begin position="192"/>
        <end position="358"/>
    </location>
</feature>
<dbReference type="InterPro" id="IPR007235">
    <property type="entry name" value="Glyco_trans_28_C"/>
</dbReference>
<proteinExistence type="inferred from homology"/>
<dbReference type="RefSeq" id="WP_121220472.1">
    <property type="nucleotide sequence ID" value="NZ_RBIG01000002.1"/>
</dbReference>
<evidence type="ECO:0000259" key="12">
    <source>
        <dbReference type="Pfam" id="PF04101"/>
    </source>
</evidence>
<dbReference type="Pfam" id="PF03033">
    <property type="entry name" value="Glyco_transf_28"/>
    <property type="match status" value="1"/>
</dbReference>
<feature type="binding site" evidence="10">
    <location>
        <begin position="16"/>
        <end position="18"/>
    </location>
    <ligand>
        <name>UDP-N-acetyl-alpha-D-glucosamine</name>
        <dbReference type="ChEBI" id="CHEBI:57705"/>
    </ligand>
</feature>
<dbReference type="Proteomes" id="UP000277424">
    <property type="component" value="Unassembled WGS sequence"/>
</dbReference>
<evidence type="ECO:0000256" key="1">
    <source>
        <dbReference type="ARBA" id="ARBA00022475"/>
    </source>
</evidence>
<dbReference type="GO" id="GO:0051991">
    <property type="term" value="F:UDP-N-acetyl-D-glucosamine:N-acetylmuramoyl-L-alanyl-D-glutamyl-meso-2,6-diaminopimelyl-D-alanyl-D-alanine-diphosphoundecaprenol 4-beta-N-acetylglucosaminlytransferase activity"/>
    <property type="evidence" value="ECO:0007669"/>
    <property type="project" value="RHEA"/>
</dbReference>
<keyword evidence="3 10" id="KW-0328">Glycosyltransferase</keyword>
<comment type="caution">
    <text evidence="13">The sequence shown here is derived from an EMBL/GenBank/DDBJ whole genome shotgun (WGS) entry which is preliminary data.</text>
</comment>
<sequence length="386" mass="40311">MSAVLKKTIVLAAGGTGGHLFPAQALAHALLARGYAVALVTDRRGKAFEAPANTAFTVHRIRAEGISKPGLAAKLGGAVSLGLGTLDALALLRRLKPALVVGFGGYPSVPTVSAAGLLGIGILLHEQNALLGRANRLLAGRAKRIATSFAEISGVKESLRDRLSFTGNPVRPDVAAVRHSPYPPAEIDGKLTVLVTGGSQGATVFSDVMPAAIALLPESVRRRLRIEQQARPEDVARVEAAYNEIGFQAEVASFFSDMPARLARAHLAICRSGASTVAELMVAGRPAVLVPYPHAMDDHQSANARAVEAAGGAWVMPQDAFCPKAVADRLEMLLTMPQKLNAAALKMREAGTPDAVERLADLVVAELPANGGSVRHTSPEPQEKAA</sequence>
<dbReference type="InterPro" id="IPR004276">
    <property type="entry name" value="GlycoTrans_28_N"/>
</dbReference>
<organism evidence="13 14">
    <name type="scientific">Oceanibaculum indicum</name>
    <dbReference type="NCBI Taxonomy" id="526216"/>
    <lineage>
        <taxon>Bacteria</taxon>
        <taxon>Pseudomonadati</taxon>
        <taxon>Pseudomonadota</taxon>
        <taxon>Alphaproteobacteria</taxon>
        <taxon>Rhodospirillales</taxon>
        <taxon>Oceanibaculaceae</taxon>
        <taxon>Oceanibaculum</taxon>
    </lineage>
</organism>
<dbReference type="SUPFAM" id="SSF53756">
    <property type="entry name" value="UDP-Glycosyltransferase/glycogen phosphorylase"/>
    <property type="match status" value="1"/>
</dbReference>
<accession>A0A420WI10</accession>
<dbReference type="GO" id="GO:0050511">
    <property type="term" value="F:undecaprenyldiphospho-muramoylpentapeptide beta-N-acetylglucosaminyltransferase activity"/>
    <property type="evidence" value="ECO:0007669"/>
    <property type="project" value="UniProtKB-UniRule"/>
</dbReference>
<keyword evidence="7 10" id="KW-0472">Membrane</keyword>
<dbReference type="InterPro" id="IPR006009">
    <property type="entry name" value="GlcNAc_MurG"/>
</dbReference>
<keyword evidence="9 10" id="KW-0961">Cell wall biogenesis/degradation</keyword>
<dbReference type="PANTHER" id="PTHR21015:SF22">
    <property type="entry name" value="GLYCOSYLTRANSFERASE"/>
    <property type="match status" value="1"/>
</dbReference>
<reference evidence="13 14" key="1">
    <citation type="submission" date="2018-10" db="EMBL/GenBank/DDBJ databases">
        <title>Comparative analysis of microorganisms from saline springs in Andes Mountain Range, Colombia.</title>
        <authorList>
            <person name="Rubin E."/>
        </authorList>
    </citation>
    <scope>NUCLEOTIDE SEQUENCE [LARGE SCALE GENOMIC DNA]</scope>
    <source>
        <strain evidence="13 14">USBA 36</strain>
    </source>
</reference>
<evidence type="ECO:0000256" key="10">
    <source>
        <dbReference type="HAMAP-Rule" id="MF_00033"/>
    </source>
</evidence>
<comment type="pathway">
    <text evidence="10">Cell wall biogenesis; peptidoglycan biosynthesis.</text>
</comment>
<evidence type="ECO:0000313" key="13">
    <source>
        <dbReference type="EMBL" id="RKQ70592.1"/>
    </source>
</evidence>
<dbReference type="OrthoDB" id="9808936at2"/>
<keyword evidence="8 10" id="KW-0131">Cell cycle</keyword>
<evidence type="ECO:0000256" key="6">
    <source>
        <dbReference type="ARBA" id="ARBA00022984"/>
    </source>
</evidence>
<dbReference type="UniPathway" id="UPA00219"/>
<dbReference type="NCBIfam" id="TIGR01133">
    <property type="entry name" value="murG"/>
    <property type="match status" value="1"/>
</dbReference>
<dbReference type="GO" id="GO:0008360">
    <property type="term" value="P:regulation of cell shape"/>
    <property type="evidence" value="ECO:0007669"/>
    <property type="project" value="UniProtKB-KW"/>
</dbReference>
<evidence type="ECO:0000313" key="14">
    <source>
        <dbReference type="Proteomes" id="UP000277424"/>
    </source>
</evidence>
<keyword evidence="4 10" id="KW-0808">Transferase</keyword>
<name>A0A420WI10_9PROT</name>
<dbReference type="CDD" id="cd03785">
    <property type="entry name" value="GT28_MurG"/>
    <property type="match status" value="1"/>
</dbReference>
<keyword evidence="1 10" id="KW-1003">Cell membrane</keyword>
<evidence type="ECO:0000256" key="3">
    <source>
        <dbReference type="ARBA" id="ARBA00022676"/>
    </source>
</evidence>
<feature type="domain" description="Glycosyltransferase family 28 N-terminal" evidence="11">
    <location>
        <begin position="9"/>
        <end position="146"/>
    </location>
</feature>
<comment type="catalytic activity">
    <reaction evidence="10">
        <text>di-trans,octa-cis-undecaprenyl diphospho-N-acetyl-alpha-D-muramoyl-L-alanyl-D-glutamyl-meso-2,6-diaminopimeloyl-D-alanyl-D-alanine + UDP-N-acetyl-alpha-D-glucosamine = di-trans,octa-cis-undecaprenyl diphospho-[N-acetyl-alpha-D-glucosaminyl-(1-&gt;4)]-N-acetyl-alpha-D-muramoyl-L-alanyl-D-glutamyl-meso-2,6-diaminopimeloyl-D-alanyl-D-alanine + UDP + H(+)</text>
        <dbReference type="Rhea" id="RHEA:31227"/>
        <dbReference type="ChEBI" id="CHEBI:15378"/>
        <dbReference type="ChEBI" id="CHEBI:57705"/>
        <dbReference type="ChEBI" id="CHEBI:58223"/>
        <dbReference type="ChEBI" id="CHEBI:61387"/>
        <dbReference type="ChEBI" id="CHEBI:61388"/>
        <dbReference type="EC" id="2.4.1.227"/>
    </reaction>
</comment>
<dbReference type="EMBL" id="RBIG01000002">
    <property type="protein sequence ID" value="RKQ70592.1"/>
    <property type="molecule type" value="Genomic_DNA"/>
</dbReference>
<evidence type="ECO:0000259" key="11">
    <source>
        <dbReference type="Pfam" id="PF03033"/>
    </source>
</evidence>
<evidence type="ECO:0000256" key="7">
    <source>
        <dbReference type="ARBA" id="ARBA00023136"/>
    </source>
</evidence>
<feature type="binding site" evidence="10">
    <location>
        <position position="300"/>
    </location>
    <ligand>
        <name>UDP-N-acetyl-alpha-D-glucosamine</name>
        <dbReference type="ChEBI" id="CHEBI:57705"/>
    </ligand>
</feature>
<keyword evidence="2 10" id="KW-0132">Cell division</keyword>
<comment type="similarity">
    <text evidence="10">Belongs to the glycosyltransferase 28 family. MurG subfamily.</text>
</comment>
<feature type="binding site" evidence="10">
    <location>
        <position position="128"/>
    </location>
    <ligand>
        <name>UDP-N-acetyl-alpha-D-glucosamine</name>
        <dbReference type="ChEBI" id="CHEBI:57705"/>
    </ligand>
</feature>
<evidence type="ECO:0000256" key="8">
    <source>
        <dbReference type="ARBA" id="ARBA00023306"/>
    </source>
</evidence>
<feature type="binding site" evidence="10">
    <location>
        <position position="199"/>
    </location>
    <ligand>
        <name>UDP-N-acetyl-alpha-D-glucosamine</name>
        <dbReference type="ChEBI" id="CHEBI:57705"/>
    </ligand>
</feature>
<keyword evidence="5 10" id="KW-0133">Cell shape</keyword>
<protein>
    <recommendedName>
        <fullName evidence="10">UDP-N-acetylglucosamine--N-acetylmuramyl-(pentapeptide) pyrophosphoryl-undecaprenol N-acetylglucosamine transferase</fullName>
        <ecNumber evidence="10">2.4.1.227</ecNumber>
    </recommendedName>
    <alternativeName>
        <fullName evidence="10">Undecaprenyl-PP-MurNAc-pentapeptide-UDPGlcNAc GlcNAc transferase</fullName>
    </alternativeName>
</protein>
<dbReference type="EC" id="2.4.1.227" evidence="10"/>
<evidence type="ECO:0000256" key="2">
    <source>
        <dbReference type="ARBA" id="ARBA00022618"/>
    </source>
</evidence>